<feature type="domain" description="YopA central" evidence="1">
    <location>
        <begin position="5"/>
        <end position="105"/>
    </location>
</feature>
<organism evidence="2 3">
    <name type="scientific">Oceanibacterium hippocampi</name>
    <dbReference type="NCBI Taxonomy" id="745714"/>
    <lineage>
        <taxon>Bacteria</taxon>
        <taxon>Pseudomonadati</taxon>
        <taxon>Pseudomonadota</taxon>
        <taxon>Alphaproteobacteria</taxon>
        <taxon>Sneathiellales</taxon>
        <taxon>Sneathiellaceae</taxon>
        <taxon>Oceanibacterium</taxon>
    </lineage>
</organism>
<evidence type="ECO:0000313" key="3">
    <source>
        <dbReference type="Proteomes" id="UP000193200"/>
    </source>
</evidence>
<evidence type="ECO:0000259" key="1">
    <source>
        <dbReference type="Pfam" id="PF26308"/>
    </source>
</evidence>
<proteinExistence type="predicted"/>
<reference evidence="2 3" key="1">
    <citation type="submission" date="2017-03" db="EMBL/GenBank/DDBJ databases">
        <authorList>
            <person name="Afonso C.L."/>
            <person name="Miller P.J."/>
            <person name="Scott M.A."/>
            <person name="Spackman E."/>
            <person name="Goraichik I."/>
            <person name="Dimitrov K.M."/>
            <person name="Suarez D.L."/>
            <person name="Swayne D.E."/>
        </authorList>
    </citation>
    <scope>NUCLEOTIDE SEQUENCE [LARGE SCALE GENOMIC DNA]</scope>
    <source>
        <strain evidence="2 3">CECT 7691</strain>
    </source>
</reference>
<accession>A0A1Y5TVE8</accession>
<dbReference type="InParanoid" id="A0A1Y5TVE8"/>
<dbReference type="Pfam" id="PF26308">
    <property type="entry name" value="YopA_M"/>
    <property type="match status" value="1"/>
</dbReference>
<sequence>MQRLGRTILKYEQWQVELQTLPHAKDLTKQLDAEGGYAITHVGRLTRQDGRSFRISHGDRVLADLHYFLSFARGLSTTPVLPVGFDAAGSRIFEEWGMRLVTAWEPRRSWFDTMHGQCLADLYPGFMDLLRDADLGDSVRTALYWYLRSNRAGEGAGVDSGVILSQAALERLASAYLPFSRLPTVGSVHERLRRAFKHMKLPVAIPNEMRAIAKGKRNKDWKDLPQALTKVRNELTHPQARLKVKLGDVVADVWDIAQWYVELSILRLCGYNGVYSNRLRARWVGQVEEVPWQRRKARKR</sequence>
<dbReference type="EMBL" id="FWFR01000003">
    <property type="protein sequence ID" value="SLN74180.1"/>
    <property type="molecule type" value="Genomic_DNA"/>
</dbReference>
<dbReference type="AlphaFoldDB" id="A0A1Y5TVE8"/>
<dbReference type="InterPro" id="IPR058684">
    <property type="entry name" value="YopA_M"/>
</dbReference>
<name>A0A1Y5TVE8_9PROT</name>
<evidence type="ECO:0000313" key="2">
    <source>
        <dbReference type="EMBL" id="SLN74180.1"/>
    </source>
</evidence>
<keyword evidence="3" id="KW-1185">Reference proteome</keyword>
<gene>
    <name evidence="2" type="ORF">OCH7691_03706</name>
</gene>
<dbReference type="Proteomes" id="UP000193200">
    <property type="component" value="Unassembled WGS sequence"/>
</dbReference>
<protein>
    <recommendedName>
        <fullName evidence="1">YopA central domain-containing protein</fullName>
    </recommendedName>
</protein>